<feature type="signal peptide" evidence="1">
    <location>
        <begin position="1"/>
        <end position="19"/>
    </location>
</feature>
<sequence>MKKLMAVAIALSMFSGLSALSLGLGVAYENLAGPEGTDPYLAIKADATVPVIPVLDWRLGLLNVSLPKGNKSFSLGTGLGSDLLIKIPMAGTFQPYIPFGFELLKVLEEGGVMMFALKGGLGGSMGFGGVSGYLEGGINLVSISNGESHTDNAFYVQVGVKMPVGL</sequence>
<gene>
    <name evidence="2" type="ORF">ENV60_09115</name>
</gene>
<keyword evidence="1" id="KW-0732">Signal</keyword>
<proteinExistence type="predicted"/>
<accession>A0A7C4XLL2</accession>
<protein>
    <recommendedName>
        <fullName evidence="3">Outer membrane protein beta-barrel domain-containing protein</fullName>
    </recommendedName>
</protein>
<dbReference type="AlphaFoldDB" id="A0A7C4XLL2"/>
<organism evidence="2">
    <name type="scientific">candidate division WOR-3 bacterium</name>
    <dbReference type="NCBI Taxonomy" id="2052148"/>
    <lineage>
        <taxon>Bacteria</taxon>
        <taxon>Bacteria division WOR-3</taxon>
    </lineage>
</organism>
<evidence type="ECO:0000313" key="2">
    <source>
        <dbReference type="EMBL" id="HGV98436.1"/>
    </source>
</evidence>
<reference evidence="2" key="1">
    <citation type="journal article" date="2020" name="mSystems">
        <title>Genome- and Community-Level Interaction Insights into Carbon Utilization and Element Cycling Functions of Hydrothermarchaeota in Hydrothermal Sediment.</title>
        <authorList>
            <person name="Zhou Z."/>
            <person name="Liu Y."/>
            <person name="Xu W."/>
            <person name="Pan J."/>
            <person name="Luo Z.H."/>
            <person name="Li M."/>
        </authorList>
    </citation>
    <scope>NUCLEOTIDE SEQUENCE [LARGE SCALE GENOMIC DNA]</scope>
    <source>
        <strain evidence="2">SpSt-774</strain>
    </source>
</reference>
<evidence type="ECO:0000256" key="1">
    <source>
        <dbReference type="SAM" id="SignalP"/>
    </source>
</evidence>
<evidence type="ECO:0008006" key="3">
    <source>
        <dbReference type="Google" id="ProtNLM"/>
    </source>
</evidence>
<feature type="chain" id="PRO_5028413954" description="Outer membrane protein beta-barrel domain-containing protein" evidence="1">
    <location>
        <begin position="20"/>
        <end position="166"/>
    </location>
</feature>
<dbReference type="EMBL" id="DTGZ01000172">
    <property type="protein sequence ID" value="HGV98436.1"/>
    <property type="molecule type" value="Genomic_DNA"/>
</dbReference>
<name>A0A7C4XLL2_UNCW3</name>
<comment type="caution">
    <text evidence="2">The sequence shown here is derived from an EMBL/GenBank/DDBJ whole genome shotgun (WGS) entry which is preliminary data.</text>
</comment>